<dbReference type="Pfam" id="PF05159">
    <property type="entry name" value="Capsule_synth"/>
    <property type="match status" value="1"/>
</dbReference>
<reference evidence="2" key="1">
    <citation type="journal article" date="2019" name="Int. J. Syst. Evol. Microbiol.">
        <title>The Global Catalogue of Microorganisms (GCM) 10K type strain sequencing project: providing services to taxonomists for standard genome sequencing and annotation.</title>
        <authorList>
            <consortium name="The Broad Institute Genomics Platform"/>
            <consortium name="The Broad Institute Genome Sequencing Center for Infectious Disease"/>
            <person name="Wu L."/>
            <person name="Ma J."/>
        </authorList>
    </citation>
    <scope>NUCLEOTIDE SEQUENCE [LARGE SCALE GENOMIC DNA]</scope>
    <source>
        <strain evidence="2">KCTC 42986</strain>
    </source>
</reference>
<keyword evidence="2" id="KW-1185">Reference proteome</keyword>
<accession>A0ABV7F7Y1</accession>
<protein>
    <submittedName>
        <fullName evidence="1">Capsule biosynthesis protein</fullName>
    </submittedName>
</protein>
<proteinExistence type="predicted"/>
<dbReference type="EMBL" id="JBHRTP010000105">
    <property type="protein sequence ID" value="MFC3111234.1"/>
    <property type="molecule type" value="Genomic_DNA"/>
</dbReference>
<dbReference type="InterPro" id="IPR007833">
    <property type="entry name" value="Capsule_polysaccharide_synth"/>
</dbReference>
<evidence type="ECO:0000313" key="2">
    <source>
        <dbReference type="Proteomes" id="UP001595530"/>
    </source>
</evidence>
<organism evidence="1 2">
    <name type="scientific">Undibacterium arcticum</name>
    <dbReference type="NCBI Taxonomy" id="1762892"/>
    <lineage>
        <taxon>Bacteria</taxon>
        <taxon>Pseudomonadati</taxon>
        <taxon>Pseudomonadota</taxon>
        <taxon>Betaproteobacteria</taxon>
        <taxon>Burkholderiales</taxon>
        <taxon>Oxalobacteraceae</taxon>
        <taxon>Undibacterium</taxon>
    </lineage>
</organism>
<sequence>MHRVINSTSRVLLLQGPMGSFFSRFAAFIKAHRVSVWKVNFNGGDWLFSLGQNTLNYRGTLEAWPAYLLQVIQEKRIDRIFLFGDCRSYHWEAIKIARAAGIRVFVFEEGYVRPYYITLEENGVNGFSSLPRDPLFYLNEQATALVPKPKPESLSFKRMAWTAMAYYLAGALLRPYFWNYNHHKSFSMVHKGFSWCRSGVRKLLYSRKDHAFTQRLASDLSKHYFLAVLQVHNDAQVAFHSHYEDVRDFIREVIESFATHAPAESLLVLKHHPMDRGARHYGRLIDSLCARYNIADRIAYVHQIHLPTALDHARGVVAINSTVGLSALLHKAPVKVMGDAIYDMAGLTCQASLEKFWVAPGKVSKPLFDAFHRHVIATTQINGSFHGLEPFSVASPLFPLPAKSFFKNDAIDVSMPGSSVKPGIRDQYPVGHLRDLVPDSHVAKRA</sequence>
<dbReference type="RefSeq" id="WP_390333392.1">
    <property type="nucleotide sequence ID" value="NZ_JBHRTP010000105.1"/>
</dbReference>
<dbReference type="Proteomes" id="UP001595530">
    <property type="component" value="Unassembled WGS sequence"/>
</dbReference>
<comment type="caution">
    <text evidence="1">The sequence shown here is derived from an EMBL/GenBank/DDBJ whole genome shotgun (WGS) entry which is preliminary data.</text>
</comment>
<dbReference type="CDD" id="cd16441">
    <property type="entry name" value="beta_Kdo_transferase_KpsS"/>
    <property type="match status" value="1"/>
</dbReference>
<gene>
    <name evidence="1" type="ORF">ACFOFO_25345</name>
</gene>
<name>A0ABV7F7Y1_9BURK</name>
<evidence type="ECO:0000313" key="1">
    <source>
        <dbReference type="EMBL" id="MFC3111234.1"/>
    </source>
</evidence>